<keyword evidence="6 13" id="KW-1133">Transmembrane helix</keyword>
<dbReference type="GO" id="GO:0004768">
    <property type="term" value="F:stearoyl-CoA 9-desaturase activity"/>
    <property type="evidence" value="ECO:0007669"/>
    <property type="project" value="TreeGrafter"/>
</dbReference>
<proteinExistence type="inferred from homology"/>
<feature type="transmembrane region" description="Helical" evidence="13">
    <location>
        <begin position="287"/>
        <end position="304"/>
    </location>
</feature>
<dbReference type="InterPro" id="IPR015876">
    <property type="entry name" value="Acyl-CoA_DS"/>
</dbReference>
<dbReference type="PANTHER" id="PTHR11351">
    <property type="entry name" value="ACYL-COA DESATURASE"/>
    <property type="match status" value="1"/>
</dbReference>
<dbReference type="AlphaFoldDB" id="A0AAN9Y2N9"/>
<keyword evidence="16" id="KW-1185">Reference proteome</keyword>
<dbReference type="PRINTS" id="PR00075">
    <property type="entry name" value="FACDDSATRASE"/>
</dbReference>
<evidence type="ECO:0000256" key="7">
    <source>
        <dbReference type="ARBA" id="ARBA00023002"/>
    </source>
</evidence>
<evidence type="ECO:0000256" key="1">
    <source>
        <dbReference type="ARBA" id="ARBA00004141"/>
    </source>
</evidence>
<comment type="caution">
    <text evidence="15">The sequence shown here is derived from an EMBL/GenBank/DDBJ whole genome shotgun (WGS) entry which is preliminary data.</text>
</comment>
<reference evidence="15 16" key="1">
    <citation type="submission" date="2024-03" db="EMBL/GenBank/DDBJ databases">
        <title>Adaptation during the transition from Ophiocordyceps entomopathogen to insect associate is accompanied by gene loss and intensified selection.</title>
        <authorList>
            <person name="Ward C.M."/>
            <person name="Onetto C.A."/>
            <person name="Borneman A.R."/>
        </authorList>
    </citation>
    <scope>NUCLEOTIDE SEQUENCE [LARGE SCALE GENOMIC DNA]</scope>
    <source>
        <strain evidence="15">AWRI1</strain>
        <tissue evidence="15">Single Adult Female</tissue>
    </source>
</reference>
<feature type="transmembrane region" description="Helical" evidence="13">
    <location>
        <begin position="110"/>
        <end position="131"/>
    </location>
</feature>
<gene>
    <name evidence="15" type="ORF">V9T40_005050</name>
</gene>
<evidence type="ECO:0000259" key="14">
    <source>
        <dbReference type="Pfam" id="PF00487"/>
    </source>
</evidence>
<evidence type="ECO:0000256" key="9">
    <source>
        <dbReference type="ARBA" id="ARBA00023098"/>
    </source>
</evidence>
<dbReference type="Proteomes" id="UP001367676">
    <property type="component" value="Unassembled WGS sequence"/>
</dbReference>
<keyword evidence="11 12" id="KW-0275">Fatty acid biosynthesis</keyword>
<feature type="domain" description="Fatty acid desaturase" evidence="14">
    <location>
        <begin position="315"/>
        <end position="518"/>
    </location>
</feature>
<keyword evidence="8" id="KW-0408">Iron</keyword>
<organism evidence="15 16">
    <name type="scientific">Parthenolecanium corni</name>
    <dbReference type="NCBI Taxonomy" id="536013"/>
    <lineage>
        <taxon>Eukaryota</taxon>
        <taxon>Metazoa</taxon>
        <taxon>Ecdysozoa</taxon>
        <taxon>Arthropoda</taxon>
        <taxon>Hexapoda</taxon>
        <taxon>Insecta</taxon>
        <taxon>Pterygota</taxon>
        <taxon>Neoptera</taxon>
        <taxon>Paraneoptera</taxon>
        <taxon>Hemiptera</taxon>
        <taxon>Sternorrhyncha</taxon>
        <taxon>Coccoidea</taxon>
        <taxon>Coccidae</taxon>
        <taxon>Parthenolecanium</taxon>
    </lineage>
</organism>
<keyword evidence="9" id="KW-0443">Lipid metabolism</keyword>
<feature type="transmembrane region" description="Helical" evidence="13">
    <location>
        <begin position="429"/>
        <end position="449"/>
    </location>
</feature>
<dbReference type="GO" id="GO:0005789">
    <property type="term" value="C:endoplasmic reticulum membrane"/>
    <property type="evidence" value="ECO:0007669"/>
    <property type="project" value="TreeGrafter"/>
</dbReference>
<evidence type="ECO:0000256" key="8">
    <source>
        <dbReference type="ARBA" id="ARBA00023004"/>
    </source>
</evidence>
<comment type="similarity">
    <text evidence="2 12">Belongs to the fatty acid desaturase type 1 family.</text>
</comment>
<dbReference type="EMBL" id="JBBCAQ010000032">
    <property type="protein sequence ID" value="KAK7584087.1"/>
    <property type="molecule type" value="Genomic_DNA"/>
</dbReference>
<keyword evidence="5" id="KW-0276">Fatty acid metabolism</keyword>
<keyword evidence="10 13" id="KW-0472">Membrane</keyword>
<evidence type="ECO:0000256" key="13">
    <source>
        <dbReference type="SAM" id="Phobius"/>
    </source>
</evidence>
<feature type="transmembrane region" description="Helical" evidence="13">
    <location>
        <begin position="143"/>
        <end position="164"/>
    </location>
</feature>
<dbReference type="GO" id="GO:0005506">
    <property type="term" value="F:iron ion binding"/>
    <property type="evidence" value="ECO:0007669"/>
    <property type="project" value="TreeGrafter"/>
</dbReference>
<dbReference type="Pfam" id="PF00487">
    <property type="entry name" value="FA_desaturase"/>
    <property type="match status" value="2"/>
</dbReference>
<feature type="transmembrane region" description="Helical" evidence="13">
    <location>
        <begin position="310"/>
        <end position="331"/>
    </location>
</feature>
<keyword evidence="3 12" id="KW-0444">Lipid biosynthesis</keyword>
<evidence type="ECO:0000256" key="3">
    <source>
        <dbReference type="ARBA" id="ARBA00022516"/>
    </source>
</evidence>
<feature type="transmembrane region" description="Helical" evidence="13">
    <location>
        <begin position="455"/>
        <end position="483"/>
    </location>
</feature>
<dbReference type="GO" id="GO:0006636">
    <property type="term" value="P:unsaturated fatty acid biosynthetic process"/>
    <property type="evidence" value="ECO:0007669"/>
    <property type="project" value="TreeGrafter"/>
</dbReference>
<accession>A0AAN9Y2N9</accession>
<dbReference type="CDD" id="cd03505">
    <property type="entry name" value="Delta9-FADS-like"/>
    <property type="match status" value="2"/>
</dbReference>
<evidence type="ECO:0000313" key="15">
    <source>
        <dbReference type="EMBL" id="KAK7584087.1"/>
    </source>
</evidence>
<evidence type="ECO:0000256" key="6">
    <source>
        <dbReference type="ARBA" id="ARBA00022989"/>
    </source>
</evidence>
<evidence type="ECO:0000256" key="11">
    <source>
        <dbReference type="ARBA" id="ARBA00023160"/>
    </source>
</evidence>
<evidence type="ECO:0000256" key="10">
    <source>
        <dbReference type="ARBA" id="ARBA00023136"/>
    </source>
</evidence>
<feature type="domain" description="Fatty acid desaturase" evidence="14">
    <location>
        <begin position="6"/>
        <end position="199"/>
    </location>
</feature>
<evidence type="ECO:0000256" key="12">
    <source>
        <dbReference type="RuleBase" id="RU000581"/>
    </source>
</evidence>
<keyword evidence="4 12" id="KW-0812">Transmembrane</keyword>
<evidence type="ECO:0000313" key="16">
    <source>
        <dbReference type="Proteomes" id="UP001367676"/>
    </source>
</evidence>
<dbReference type="InterPro" id="IPR005804">
    <property type="entry name" value="FA_desaturase_dom"/>
</dbReference>
<protein>
    <recommendedName>
        <fullName evidence="14">Fatty acid desaturase domain-containing protein</fullName>
    </recommendedName>
</protein>
<comment type="cofactor">
    <cofactor evidence="12">
        <name>Fe(2+)</name>
        <dbReference type="ChEBI" id="CHEBI:29033"/>
    </cofactor>
</comment>
<dbReference type="PANTHER" id="PTHR11351:SF31">
    <property type="entry name" value="DESATURASE 1, ISOFORM A-RELATED"/>
    <property type="match status" value="1"/>
</dbReference>
<name>A0AAN9Y2N9_9HEMI</name>
<evidence type="ECO:0000256" key="4">
    <source>
        <dbReference type="ARBA" id="ARBA00022692"/>
    </source>
</evidence>
<evidence type="ECO:0000256" key="2">
    <source>
        <dbReference type="ARBA" id="ARBA00009295"/>
    </source>
</evidence>
<sequence>MILSQLGTVCGVHRLWSHNSFKAVWPLRVFLMLCQTLTSQYTILYWTQVHRVHHKFSDTSKDPHNANNGFFFSHMGWMLTQRSPEVKEAMKNIWIEDLKNDEVVMFQNKYYAFMVIPICWIIPGFIPWYFWNENLYLAHGVAVYLRFVLTLNFTCTVNSIAHMWGMKPFDKFIRPSDNRLVWLFSIGDEGWHNYHHAFPWDYRSSDLWGYRCGITAVFIEFCAKLGWIYDLKTTSLEVTLKRRQRTGDLSYELSLDKRVRASPYVPPPENEVKMTPAAIIYVRYNRILNLLAHSFAAMGLYYLIRGQVMMQTLIATFVMIVLSQFGSVVGAHRLWSHNSFKATLPLRVFLLFCQTLSGQHSAFQWARLHRVHHKYVDTSKDPYNANAGFFFCHIGWLLIQPTPEAREEIRKVWVDDLKKDKLVMLQHKYYWYLTVPVNSVIPALIPWHFWSESFVISICVAVYLRWVFCSHATFTINSFAHFYGMKPFDKNIRATDNKITWFATLGDEGWHNYHHAFPWDYKPSEWWGYHNGVGTMFIDFCAQLGLAHDLKTTSPEMSIKRRQRTGDLSCNVWGWHDANISPMDRKFTDIRYKENCS</sequence>
<feature type="transmembrane region" description="Helical" evidence="13">
    <location>
        <begin position="25"/>
        <end position="46"/>
    </location>
</feature>
<keyword evidence="7 12" id="KW-0560">Oxidoreductase</keyword>
<evidence type="ECO:0000256" key="5">
    <source>
        <dbReference type="ARBA" id="ARBA00022832"/>
    </source>
</evidence>
<comment type="domain">
    <text evidence="12">The histidine box domains are involved in binding the catalytic metal ions.</text>
</comment>
<comment type="subcellular location">
    <subcellularLocation>
        <location evidence="1">Membrane</location>
        <topology evidence="1">Multi-pass membrane protein</topology>
    </subcellularLocation>
</comment>